<accession>A0ABY4C6A2</accession>
<dbReference type="CDD" id="cd02208">
    <property type="entry name" value="cupin_RmlC-like"/>
    <property type="match status" value="1"/>
</dbReference>
<proteinExistence type="predicted"/>
<dbReference type="Pfam" id="PF10006">
    <property type="entry name" value="DUF2249"/>
    <property type="match status" value="1"/>
</dbReference>
<gene>
    <name evidence="3" type="ORF">MTO99_07130</name>
</gene>
<feature type="compositionally biased region" description="Basic and acidic residues" evidence="1">
    <location>
        <begin position="46"/>
        <end position="55"/>
    </location>
</feature>
<keyword evidence="4" id="KW-1185">Reference proteome</keyword>
<evidence type="ECO:0000313" key="3">
    <source>
        <dbReference type="EMBL" id="UOE45523.1"/>
    </source>
</evidence>
<dbReference type="RefSeq" id="WP_243558122.1">
    <property type="nucleotide sequence ID" value="NZ_CP094528.1"/>
</dbReference>
<feature type="region of interest" description="Disordered" evidence="1">
    <location>
        <begin position="1"/>
        <end position="55"/>
    </location>
</feature>
<dbReference type="InterPro" id="IPR014710">
    <property type="entry name" value="RmlC-like_jellyroll"/>
</dbReference>
<dbReference type="InterPro" id="IPR011051">
    <property type="entry name" value="RmlC_Cupin_sf"/>
</dbReference>
<dbReference type="EMBL" id="CP094528">
    <property type="protein sequence ID" value="UOE45523.1"/>
    <property type="molecule type" value="Genomic_DNA"/>
</dbReference>
<feature type="domain" description="DUF2249" evidence="2">
    <location>
        <begin position="49"/>
        <end position="120"/>
    </location>
</feature>
<reference evidence="3 4" key="1">
    <citation type="submission" date="2022-03" db="EMBL/GenBank/DDBJ databases">
        <title>Mucilaginibacter sp. isolated from the gut of Protaetia brevitarsis seulensis larvae.</title>
        <authorList>
            <person name="Won M."/>
            <person name="Kim S.-J."/>
            <person name="Kwon S.-W."/>
        </authorList>
    </citation>
    <scope>NUCLEOTIDE SEQUENCE [LARGE SCALE GENOMIC DNA]</scope>
    <source>
        <strain evidence="3 4">CFWR-12</strain>
    </source>
</reference>
<dbReference type="InterPro" id="IPR018720">
    <property type="entry name" value="DUF2249"/>
</dbReference>
<feature type="compositionally biased region" description="Low complexity" evidence="1">
    <location>
        <begin position="1"/>
        <end position="12"/>
    </location>
</feature>
<dbReference type="Proteomes" id="UP000832097">
    <property type="component" value="Chromosome"/>
</dbReference>
<evidence type="ECO:0000313" key="4">
    <source>
        <dbReference type="Proteomes" id="UP000832097"/>
    </source>
</evidence>
<dbReference type="SUPFAM" id="SSF51182">
    <property type="entry name" value="RmlC-like cupins"/>
    <property type="match status" value="1"/>
</dbReference>
<organism evidence="3 4">
    <name type="scientific">Agromyces larvae</name>
    <dbReference type="NCBI Taxonomy" id="2929802"/>
    <lineage>
        <taxon>Bacteria</taxon>
        <taxon>Bacillati</taxon>
        <taxon>Actinomycetota</taxon>
        <taxon>Actinomycetes</taxon>
        <taxon>Micrococcales</taxon>
        <taxon>Microbacteriaceae</taxon>
        <taxon>Agromyces</taxon>
    </lineage>
</organism>
<name>A0ABY4C6A2_9MICO</name>
<dbReference type="Gene3D" id="2.60.120.10">
    <property type="entry name" value="Jelly Rolls"/>
    <property type="match status" value="1"/>
</dbReference>
<evidence type="ECO:0000256" key="1">
    <source>
        <dbReference type="SAM" id="MobiDB-lite"/>
    </source>
</evidence>
<protein>
    <submittedName>
        <fullName evidence="3">DUF2249 domain-containing protein</fullName>
    </submittedName>
</protein>
<sequence>MTAPAPTAGAPGEPDRADGADGPDELAELAEPSGAADTADPGASGDVREIDVRPVPRGDRHPLVFAAYDDLRPGQSIVLVNDHEPRHLRDEFEEEFAGAFGWHALPGSSDAAGWRIRITKRAGTALPRIVVSGAHAIDTPVDAAGSVWRLRPSRRDLDSNIIVLPPGDEIRRHEGPNLDVLVFVIAGSGTLETELDAVPLEPGAVVWLPRRSQRRFVAGDGGLRYLSVHARKPGLGITARPAGA</sequence>
<evidence type="ECO:0000259" key="2">
    <source>
        <dbReference type="Pfam" id="PF10006"/>
    </source>
</evidence>